<protein>
    <recommendedName>
        <fullName evidence="12">Permease</fullName>
    </recommendedName>
</protein>
<evidence type="ECO:0000256" key="5">
    <source>
        <dbReference type="ARBA" id="ARBA00022692"/>
    </source>
</evidence>
<evidence type="ECO:0000256" key="2">
    <source>
        <dbReference type="ARBA" id="ARBA00004651"/>
    </source>
</evidence>
<feature type="transmembrane region" description="Helical" evidence="9">
    <location>
        <begin position="94"/>
        <end position="117"/>
    </location>
</feature>
<keyword evidence="6 9" id="KW-1133">Transmembrane helix</keyword>
<dbReference type="Proteomes" id="UP000245431">
    <property type="component" value="Plasmid PVE_plasmid"/>
</dbReference>
<organism evidence="10 11">
    <name type="scientific">Pseudomonas veronii 1YdBTEX2</name>
    <dbReference type="NCBI Taxonomy" id="1295141"/>
    <lineage>
        <taxon>Bacteria</taxon>
        <taxon>Pseudomonadati</taxon>
        <taxon>Pseudomonadota</taxon>
        <taxon>Gammaproteobacteria</taxon>
        <taxon>Pseudomonadales</taxon>
        <taxon>Pseudomonadaceae</taxon>
        <taxon>Pseudomonas</taxon>
    </lineage>
</organism>
<keyword evidence="7 9" id="KW-0472">Membrane</keyword>
<evidence type="ECO:0008006" key="12">
    <source>
        <dbReference type="Google" id="ProtNLM"/>
    </source>
</evidence>
<comment type="function">
    <text evidence="1">Part of the ABC transporter complex LptBFG involved in the translocation of lipopolysaccharide (LPS) from the inner membrane to the outer membrane.</text>
</comment>
<accession>A0A1D3K9S4</accession>
<evidence type="ECO:0000256" key="6">
    <source>
        <dbReference type="ARBA" id="ARBA00022989"/>
    </source>
</evidence>
<name>A0A1D3K9S4_PSEVE</name>
<feature type="transmembrane region" description="Helical" evidence="9">
    <location>
        <begin position="64"/>
        <end position="82"/>
    </location>
</feature>
<geneLocation type="plasmid" evidence="11">
    <name>pve_Plasmid</name>
</geneLocation>
<dbReference type="InterPro" id="IPR030923">
    <property type="entry name" value="LptG"/>
</dbReference>
<dbReference type="GO" id="GO:0015920">
    <property type="term" value="P:lipopolysaccharide transport"/>
    <property type="evidence" value="ECO:0007669"/>
    <property type="project" value="TreeGrafter"/>
</dbReference>
<feature type="transmembrane region" description="Helical" evidence="9">
    <location>
        <begin position="275"/>
        <end position="293"/>
    </location>
</feature>
<keyword evidence="4" id="KW-1003">Cell membrane</keyword>
<dbReference type="PANTHER" id="PTHR33529">
    <property type="entry name" value="SLR0882 PROTEIN-RELATED"/>
    <property type="match status" value="1"/>
</dbReference>
<keyword evidence="10" id="KW-0614">Plasmid</keyword>
<gene>
    <name evidence="10" type="ORF">PVE_P0069</name>
</gene>
<evidence type="ECO:0000256" key="8">
    <source>
        <dbReference type="ARBA" id="ARBA00026081"/>
    </source>
</evidence>
<proteinExistence type="inferred from homology"/>
<feature type="transmembrane region" description="Helical" evidence="9">
    <location>
        <begin position="12"/>
        <end position="30"/>
    </location>
</feature>
<evidence type="ECO:0000256" key="3">
    <source>
        <dbReference type="ARBA" id="ARBA00007725"/>
    </source>
</evidence>
<evidence type="ECO:0000256" key="7">
    <source>
        <dbReference type="ARBA" id="ARBA00023136"/>
    </source>
</evidence>
<dbReference type="NCBIfam" id="TIGR04408">
    <property type="entry name" value="LptG_lptG"/>
    <property type="match status" value="1"/>
</dbReference>
<dbReference type="AlphaFoldDB" id="A0A1D3K9S4"/>
<dbReference type="InterPro" id="IPR005495">
    <property type="entry name" value="LptG/LptF_permease"/>
</dbReference>
<dbReference type="Pfam" id="PF03739">
    <property type="entry name" value="LptF_LptG"/>
    <property type="match status" value="1"/>
</dbReference>
<comment type="similarity">
    <text evidence="3">Belongs to the LptF/LptG family.</text>
</comment>
<keyword evidence="5 9" id="KW-0812">Transmembrane</keyword>
<comment type="subunit">
    <text evidence="8">Component of the lipopolysaccharide transport and assembly complex. The LptBFG transporter is composed of two ATP-binding proteins (LptB) and two transmembrane proteins (LptF and LptG).</text>
</comment>
<dbReference type="GO" id="GO:0055085">
    <property type="term" value="P:transmembrane transport"/>
    <property type="evidence" value="ECO:0007669"/>
    <property type="project" value="InterPro"/>
</dbReference>
<feature type="transmembrane region" description="Helical" evidence="9">
    <location>
        <begin position="335"/>
        <end position="353"/>
    </location>
</feature>
<dbReference type="PANTHER" id="PTHR33529:SF2">
    <property type="entry name" value="LIPOPOLYSACCHARIDE EXPORT SYSTEM PERMEASE PROTEIN LPTG"/>
    <property type="match status" value="1"/>
</dbReference>
<feature type="transmembrane region" description="Helical" evidence="9">
    <location>
        <begin position="305"/>
        <end position="329"/>
    </location>
</feature>
<comment type="subcellular location">
    <subcellularLocation>
        <location evidence="2">Cell membrane</location>
        <topology evidence="2">Multi-pass membrane protein</topology>
    </subcellularLocation>
</comment>
<evidence type="ECO:0000313" key="10">
    <source>
        <dbReference type="EMBL" id="SBW85114.1"/>
    </source>
</evidence>
<evidence type="ECO:0000256" key="1">
    <source>
        <dbReference type="ARBA" id="ARBA00002265"/>
    </source>
</evidence>
<dbReference type="EMBL" id="LT599585">
    <property type="protein sequence ID" value="SBW85114.1"/>
    <property type="molecule type" value="Genomic_DNA"/>
</dbReference>
<evidence type="ECO:0000256" key="4">
    <source>
        <dbReference type="ARBA" id="ARBA00022475"/>
    </source>
</evidence>
<sequence>MKIYNFYIIRNVFVGFAAAAALLIPLFTTFDLINELDDVTAGGYRWSQAVEVVLMTLPRRLIDLGPFIALLGGIVGLGQMAVSQELTAMRAAGVSIVQIAMTAMVAGLILTGALGALDEWVASPLQQHGAQLRSEAIAHSDEAVNTRGTLWARRGDEIARIDTLGKHSQPLGIEIFHFNPDNTLASYIYADSAKLAPSGGWTLKQVNLKQWKDGEETVTMLPTMNWEPIFSNTHLKDLTLPSDSFSIKQLNRYISFLKSTDQPADKYSIALWQKVGRPALTLAMILLAVPFTFVQQRAPGLGSRLAVGAVVGLLTYVGNQIVVNLGLLFELNSQMTTLMPPLVILCVALALVYRFDKRG</sequence>
<evidence type="ECO:0000256" key="9">
    <source>
        <dbReference type="SAM" id="Phobius"/>
    </source>
</evidence>
<evidence type="ECO:0000313" key="11">
    <source>
        <dbReference type="Proteomes" id="UP000245431"/>
    </source>
</evidence>
<reference evidence="11" key="1">
    <citation type="submission" date="2016-07" db="EMBL/GenBank/DDBJ databases">
        <authorList>
            <person name="Florea S."/>
            <person name="Webb J.S."/>
            <person name="Jaromczyk J."/>
            <person name="Schardl C.L."/>
        </authorList>
    </citation>
    <scope>NUCLEOTIDE SEQUENCE [LARGE SCALE GENOMIC DNA]</scope>
    <source>
        <strain evidence="11">1YdBTEX2</strain>
        <plasmid evidence="11">Plasmid pve_Plasmid</plasmid>
    </source>
</reference>
<dbReference type="GO" id="GO:0043190">
    <property type="term" value="C:ATP-binding cassette (ABC) transporter complex"/>
    <property type="evidence" value="ECO:0007669"/>
    <property type="project" value="InterPro"/>
</dbReference>